<sequence>MDADDVSFDDSRRSSYANGAARARRGSLYRRGSNMSEASFITDVEMAQDEVFSGPLAESVPTSVSAFSHRRFRSDSNASFAFYDEERDDLSDDLEGRDLEDLPEEAIEDDDETTDVEVEATNGYAQDGDDVEAGRRPSL</sequence>
<evidence type="ECO:0000313" key="2">
    <source>
        <dbReference type="Proteomes" id="UP001186974"/>
    </source>
</evidence>
<accession>A0ACC3CYN7</accession>
<proteinExistence type="predicted"/>
<organism evidence="1 2">
    <name type="scientific">Coniosporium uncinatum</name>
    <dbReference type="NCBI Taxonomy" id="93489"/>
    <lineage>
        <taxon>Eukaryota</taxon>
        <taxon>Fungi</taxon>
        <taxon>Dikarya</taxon>
        <taxon>Ascomycota</taxon>
        <taxon>Pezizomycotina</taxon>
        <taxon>Dothideomycetes</taxon>
        <taxon>Dothideomycetes incertae sedis</taxon>
        <taxon>Coniosporium</taxon>
    </lineage>
</organism>
<dbReference type="EMBL" id="JAWDJW010009581">
    <property type="protein sequence ID" value="KAK3059255.1"/>
    <property type="molecule type" value="Genomic_DNA"/>
</dbReference>
<gene>
    <name evidence="1" type="ORF">LTS18_011285</name>
</gene>
<name>A0ACC3CYN7_9PEZI</name>
<dbReference type="Proteomes" id="UP001186974">
    <property type="component" value="Unassembled WGS sequence"/>
</dbReference>
<feature type="non-terminal residue" evidence="1">
    <location>
        <position position="139"/>
    </location>
</feature>
<reference evidence="1" key="1">
    <citation type="submission" date="2024-09" db="EMBL/GenBank/DDBJ databases">
        <title>Black Yeasts Isolated from many extreme environments.</title>
        <authorList>
            <person name="Coleine C."/>
            <person name="Stajich J.E."/>
            <person name="Selbmann L."/>
        </authorList>
    </citation>
    <scope>NUCLEOTIDE SEQUENCE</scope>
    <source>
        <strain evidence="1">CCFEE 5737</strain>
    </source>
</reference>
<protein>
    <submittedName>
        <fullName evidence="1">Uncharacterized protein</fullName>
    </submittedName>
</protein>
<evidence type="ECO:0000313" key="1">
    <source>
        <dbReference type="EMBL" id="KAK3059255.1"/>
    </source>
</evidence>
<comment type="caution">
    <text evidence="1">The sequence shown here is derived from an EMBL/GenBank/DDBJ whole genome shotgun (WGS) entry which is preliminary data.</text>
</comment>
<keyword evidence="2" id="KW-1185">Reference proteome</keyword>